<evidence type="ECO:0000259" key="7">
    <source>
        <dbReference type="PROSITE" id="PS50850"/>
    </source>
</evidence>
<evidence type="ECO:0000256" key="4">
    <source>
        <dbReference type="ARBA" id="ARBA00023136"/>
    </source>
</evidence>
<dbReference type="HOGENOM" id="CLU_008455_8_4_1"/>
<dbReference type="AlphaFoldDB" id="A0A0D2EVM8"/>
<name>A0A0D2EVM8_9EURO</name>
<dbReference type="EMBL" id="KN847322">
    <property type="protein sequence ID" value="KIW51909.1"/>
    <property type="molecule type" value="Genomic_DNA"/>
</dbReference>
<proteinExistence type="predicted"/>
<dbReference type="RefSeq" id="XP_013312493.1">
    <property type="nucleotide sequence ID" value="XM_013457039.1"/>
</dbReference>
<feature type="transmembrane region" description="Helical" evidence="6">
    <location>
        <begin position="311"/>
        <end position="331"/>
    </location>
</feature>
<feature type="transmembrane region" description="Helical" evidence="6">
    <location>
        <begin position="436"/>
        <end position="454"/>
    </location>
</feature>
<feature type="transmembrane region" description="Helical" evidence="6">
    <location>
        <begin position="371"/>
        <end position="389"/>
    </location>
</feature>
<dbReference type="Gene3D" id="1.20.1250.20">
    <property type="entry name" value="MFS general substrate transporter like domains"/>
    <property type="match status" value="1"/>
</dbReference>
<feature type="transmembrane region" description="Helical" evidence="6">
    <location>
        <begin position="102"/>
        <end position="119"/>
    </location>
</feature>
<evidence type="ECO:0000256" key="1">
    <source>
        <dbReference type="ARBA" id="ARBA00004141"/>
    </source>
</evidence>
<dbReference type="GO" id="GO:0005886">
    <property type="term" value="C:plasma membrane"/>
    <property type="evidence" value="ECO:0007669"/>
    <property type="project" value="TreeGrafter"/>
</dbReference>
<dbReference type="STRING" id="348802.A0A0D2EVM8"/>
<feature type="transmembrane region" description="Helical" evidence="6">
    <location>
        <begin position="125"/>
        <end position="149"/>
    </location>
</feature>
<dbReference type="GO" id="GO:0022857">
    <property type="term" value="F:transmembrane transporter activity"/>
    <property type="evidence" value="ECO:0007669"/>
    <property type="project" value="InterPro"/>
</dbReference>
<protein>
    <recommendedName>
        <fullName evidence="7">Major facilitator superfamily (MFS) profile domain-containing protein</fullName>
    </recommendedName>
</protein>
<gene>
    <name evidence="8" type="ORF">PV05_10584</name>
</gene>
<dbReference type="Proteomes" id="UP000054342">
    <property type="component" value="Unassembled WGS sequence"/>
</dbReference>
<reference evidence="8 9" key="1">
    <citation type="submission" date="2015-01" db="EMBL/GenBank/DDBJ databases">
        <title>The Genome Sequence of Exophiala xenobiotica CBS118157.</title>
        <authorList>
            <consortium name="The Broad Institute Genomics Platform"/>
            <person name="Cuomo C."/>
            <person name="de Hoog S."/>
            <person name="Gorbushina A."/>
            <person name="Stielow B."/>
            <person name="Teixiera M."/>
            <person name="Abouelleil A."/>
            <person name="Chapman S.B."/>
            <person name="Priest M."/>
            <person name="Young S.K."/>
            <person name="Wortman J."/>
            <person name="Nusbaum C."/>
            <person name="Birren B."/>
        </authorList>
    </citation>
    <scope>NUCLEOTIDE SEQUENCE [LARGE SCALE GENOMIC DNA]</scope>
    <source>
        <strain evidence="8 9">CBS 118157</strain>
    </source>
</reference>
<organism evidence="8 9">
    <name type="scientific">Exophiala xenobiotica</name>
    <dbReference type="NCBI Taxonomy" id="348802"/>
    <lineage>
        <taxon>Eukaryota</taxon>
        <taxon>Fungi</taxon>
        <taxon>Dikarya</taxon>
        <taxon>Ascomycota</taxon>
        <taxon>Pezizomycotina</taxon>
        <taxon>Eurotiomycetes</taxon>
        <taxon>Chaetothyriomycetidae</taxon>
        <taxon>Chaetothyriales</taxon>
        <taxon>Herpotrichiellaceae</taxon>
        <taxon>Exophiala</taxon>
    </lineage>
</organism>
<evidence type="ECO:0000313" key="9">
    <source>
        <dbReference type="Proteomes" id="UP000054342"/>
    </source>
</evidence>
<feature type="transmembrane region" description="Helical" evidence="6">
    <location>
        <begin position="35"/>
        <end position="57"/>
    </location>
</feature>
<dbReference type="PANTHER" id="PTHR23502">
    <property type="entry name" value="MAJOR FACILITATOR SUPERFAMILY"/>
    <property type="match status" value="1"/>
</dbReference>
<evidence type="ECO:0000256" key="5">
    <source>
        <dbReference type="SAM" id="MobiDB-lite"/>
    </source>
</evidence>
<feature type="transmembrane region" description="Helical" evidence="6">
    <location>
        <begin position="191"/>
        <end position="212"/>
    </location>
</feature>
<feature type="domain" description="Major facilitator superfamily (MFS) profile" evidence="7">
    <location>
        <begin position="36"/>
        <end position="485"/>
    </location>
</feature>
<dbReference type="PANTHER" id="PTHR23502:SF151">
    <property type="entry name" value="MAJOR FACILITATOR SUPERFAMILY (MFS) PROFILE DOMAIN-CONTAINING PROTEIN"/>
    <property type="match status" value="1"/>
</dbReference>
<evidence type="ECO:0000256" key="2">
    <source>
        <dbReference type="ARBA" id="ARBA00022692"/>
    </source>
</evidence>
<dbReference type="InterPro" id="IPR011701">
    <property type="entry name" value="MFS"/>
</dbReference>
<dbReference type="GeneID" id="25332492"/>
<sequence length="517" mass="55275">MATNKASEPPTDASETPSTSEADVYSVFSVPVRRIITLLLGTATLASPLTATIYLPLLPLLSTNFHVSTQKINLTITVYIIFQALAPLLLSTFSDTLGRRPLFLATLTLYTLASLGLALNRSSYAGLLVLRAIQSLGSSAVLSICYGTVSDICVPSERGKMLGPVMAAGNLGTASGPVVGGWIALGSGSAWWAFWALVIFGAVMVTALGVLLPETARNVVGNGQIKDKVWNGPLVDLSERGNPSIGPGDGHPSPPRRNLRFRSPLMSIRIMAYPDALLILWIVGSFYALWYTVQASIPSTYSGHPYNFNELQIGLAYLPGSAGVIICMYLTGKAMDYNYRFVAKQVGLEVDSVRGNDLAYFPIERARGRGCIWLLLASLAIAVAYGWAIEEQVHMAVPLTFQFFMGFLGTCILNCFNALLVDGFPKMPSTAATAGNMIRCAMSAGAVAAMQPLFGAIGRGWFFTLAGILSGVGGIAAVWTLNRKGMTWRTKRHQTREATTVDKNEAPDADNGASVKA</sequence>
<comment type="subcellular location">
    <subcellularLocation>
        <location evidence="1">Membrane</location>
        <topology evidence="1">Multi-pass membrane protein</topology>
    </subcellularLocation>
</comment>
<feature type="transmembrane region" description="Helical" evidence="6">
    <location>
        <begin position="401"/>
        <end position="424"/>
    </location>
</feature>
<dbReference type="InterPro" id="IPR020846">
    <property type="entry name" value="MFS_dom"/>
</dbReference>
<evidence type="ECO:0000256" key="3">
    <source>
        <dbReference type="ARBA" id="ARBA00022989"/>
    </source>
</evidence>
<feature type="transmembrane region" description="Helical" evidence="6">
    <location>
        <begin position="460"/>
        <end position="482"/>
    </location>
</feature>
<keyword evidence="4 6" id="KW-0472">Membrane</keyword>
<dbReference type="Pfam" id="PF07690">
    <property type="entry name" value="MFS_1"/>
    <property type="match status" value="1"/>
</dbReference>
<feature type="transmembrane region" description="Helical" evidence="6">
    <location>
        <begin position="161"/>
        <end position="185"/>
    </location>
</feature>
<feature type="compositionally biased region" description="Basic and acidic residues" evidence="5">
    <location>
        <begin position="495"/>
        <end position="506"/>
    </location>
</feature>
<keyword evidence="2 6" id="KW-0812">Transmembrane</keyword>
<evidence type="ECO:0000256" key="6">
    <source>
        <dbReference type="SAM" id="Phobius"/>
    </source>
</evidence>
<dbReference type="SUPFAM" id="SSF103473">
    <property type="entry name" value="MFS general substrate transporter"/>
    <property type="match status" value="1"/>
</dbReference>
<keyword evidence="9" id="KW-1185">Reference proteome</keyword>
<feature type="transmembrane region" description="Helical" evidence="6">
    <location>
        <begin position="270"/>
        <end position="291"/>
    </location>
</feature>
<feature type="region of interest" description="Disordered" evidence="5">
    <location>
        <begin position="490"/>
        <end position="517"/>
    </location>
</feature>
<keyword evidence="3 6" id="KW-1133">Transmembrane helix</keyword>
<accession>A0A0D2EVM8</accession>
<dbReference type="PROSITE" id="PS50850">
    <property type="entry name" value="MFS"/>
    <property type="match status" value="1"/>
</dbReference>
<feature type="transmembrane region" description="Helical" evidence="6">
    <location>
        <begin position="72"/>
        <end position="90"/>
    </location>
</feature>
<evidence type="ECO:0000313" key="8">
    <source>
        <dbReference type="EMBL" id="KIW51909.1"/>
    </source>
</evidence>
<dbReference type="InterPro" id="IPR036259">
    <property type="entry name" value="MFS_trans_sf"/>
</dbReference>
<dbReference type="OrthoDB" id="3936150at2759"/>